<protein>
    <submittedName>
        <fullName evidence="1">Uncharacterized protein</fullName>
    </submittedName>
</protein>
<sequence>MKYLYMNEQERQMQYYQFPKFLLELQLSQNARKEFMTEFWRDVFR</sequence>
<reference evidence="1 2" key="1">
    <citation type="submission" date="2015-09" db="EMBL/GenBank/DDBJ databases">
        <authorList>
            <consortium name="Pathogen Informatics"/>
        </authorList>
    </citation>
    <scope>NUCLEOTIDE SEQUENCE [LARGE SCALE GENOMIC DNA]</scope>
    <source>
        <strain evidence="1 2">2789STDY5608866</strain>
    </source>
</reference>
<gene>
    <name evidence="1" type="ORF">ERS852423_01862</name>
</gene>
<dbReference type="EMBL" id="CYYY01000008">
    <property type="protein sequence ID" value="CUN94899.1"/>
    <property type="molecule type" value="Genomic_DNA"/>
</dbReference>
<proteinExistence type="predicted"/>
<dbReference type="RefSeq" id="WP_155507992.1">
    <property type="nucleotide sequence ID" value="NZ_CABIWY010000008.1"/>
</dbReference>
<evidence type="ECO:0000313" key="1">
    <source>
        <dbReference type="EMBL" id="CUN94899.1"/>
    </source>
</evidence>
<accession>A0A174B3V3</accession>
<evidence type="ECO:0000313" key="2">
    <source>
        <dbReference type="Proteomes" id="UP000095439"/>
    </source>
</evidence>
<organism evidence="1 2">
    <name type="scientific">Dorea longicatena</name>
    <dbReference type="NCBI Taxonomy" id="88431"/>
    <lineage>
        <taxon>Bacteria</taxon>
        <taxon>Bacillati</taxon>
        <taxon>Bacillota</taxon>
        <taxon>Clostridia</taxon>
        <taxon>Lachnospirales</taxon>
        <taxon>Lachnospiraceae</taxon>
        <taxon>Dorea</taxon>
    </lineage>
</organism>
<dbReference type="AlphaFoldDB" id="A0A174B3V3"/>
<name>A0A174B3V3_9FIRM</name>
<dbReference type="Proteomes" id="UP000095439">
    <property type="component" value="Unassembled WGS sequence"/>
</dbReference>